<dbReference type="RefSeq" id="WP_075726037.1">
    <property type="nucleotide sequence ID" value="NZ_LTDM01000015.1"/>
</dbReference>
<evidence type="ECO:0000313" key="1">
    <source>
        <dbReference type="EMBL" id="OLS02889.1"/>
    </source>
</evidence>
<dbReference type="Proteomes" id="UP000186112">
    <property type="component" value="Unassembled WGS sequence"/>
</dbReference>
<accession>A0A1U7M6Q2</accession>
<name>A0A1U7M6Q2_TISCR</name>
<dbReference type="AlphaFoldDB" id="A0A1U7M6Q2"/>
<dbReference type="InterPro" id="IPR006427">
    <property type="entry name" value="Portal_HK97"/>
</dbReference>
<proteinExistence type="predicted"/>
<organism evidence="1 2">
    <name type="scientific">Tissierella creatinophila DSM 6911</name>
    <dbReference type="NCBI Taxonomy" id="1123403"/>
    <lineage>
        <taxon>Bacteria</taxon>
        <taxon>Bacillati</taxon>
        <taxon>Bacillota</taxon>
        <taxon>Tissierellia</taxon>
        <taxon>Tissierellales</taxon>
        <taxon>Tissierellaceae</taxon>
        <taxon>Tissierella</taxon>
    </lineage>
</organism>
<dbReference type="NCBIfam" id="TIGR01537">
    <property type="entry name" value="portal_HK97"/>
    <property type="match status" value="1"/>
</dbReference>
<protein>
    <submittedName>
        <fullName evidence="1">Phage portal protein</fullName>
    </submittedName>
</protein>
<sequence length="411" mass="46796">MGVFKRIKNVFIPTNQERKEITMDEIIEMFKGTNNLGENLSEITYFTCIKMLSESLGKLSLKYYQDTEEGPVSAKSTQVSKKIKTRPNPYMTPSTFLASVEFNRNQHGNAYVWNRWHKGNLIDQWILQSEYVTLIIDDAGLFGTTNDLYYLYEDPITNIKYKFNHKDIMHFKTGVSRDGITGLSVQEILHSTVEGNKASQSFLNNLHKGGMSARAALEYTGDLNKDAERKLLKGIEEYATGAENAGKFIPLPLGMKIVPLDLKLTDSQFFDLKKYSSLQIAAAFGIKPNHINDYSKSSYSNSEMQNISFYVDTLLFILKQYEEEINYKLQTEKQIDQGYYYKFNVNSILRADLKSQIESLSTGVQNGIYTPNEARAYLDKPKVPEGDKTYANGNIIPLEMAGEQYRKGGDK</sequence>
<reference evidence="1 2" key="1">
    <citation type="submission" date="2016-02" db="EMBL/GenBank/DDBJ databases">
        <title>Genome sequence of Tissierella creatinophila DSM 6911.</title>
        <authorList>
            <person name="Poehlein A."/>
            <person name="Daniel R."/>
        </authorList>
    </citation>
    <scope>NUCLEOTIDE SEQUENCE [LARGE SCALE GENOMIC DNA]</scope>
    <source>
        <strain evidence="1 2">DSM 6911</strain>
    </source>
</reference>
<keyword evidence="2" id="KW-1185">Reference proteome</keyword>
<dbReference type="Pfam" id="PF04860">
    <property type="entry name" value="Phage_portal"/>
    <property type="match status" value="1"/>
</dbReference>
<dbReference type="InterPro" id="IPR006944">
    <property type="entry name" value="Phage/GTA_portal"/>
</dbReference>
<dbReference type="EMBL" id="LTDM01000015">
    <property type="protein sequence ID" value="OLS02889.1"/>
    <property type="molecule type" value="Genomic_DNA"/>
</dbReference>
<comment type="caution">
    <text evidence="1">The sequence shown here is derived from an EMBL/GenBank/DDBJ whole genome shotgun (WGS) entry which is preliminary data.</text>
</comment>
<evidence type="ECO:0000313" key="2">
    <source>
        <dbReference type="Proteomes" id="UP000186112"/>
    </source>
</evidence>
<gene>
    <name evidence="1" type="ORF">TICRE_11620</name>
</gene>